<dbReference type="OrthoDB" id="9781349at2"/>
<proteinExistence type="predicted"/>
<sequence length="510" mass="53248">MELIEHLALGFSAAASAQNLLSCFIGSVLGTLIGVLPGIGPVATIAMLLPLTYGMPPLSALIMLAGIYYGAQYGGSTTSIMLNLPGEASSAITCLDGHPLARRGRAGAALTVAALGSFFAGCVGTLFLAAFAAPLTTFALDFGPAEYCSLMIFGLAGAIVLASKSLLKACAMVVLGLLLGLVGTDVNSGAVRFTFGIRELNDGIGTAVLAVGVFGFAEILLGLERLHEHSTLTARCGRLGLSRDELRQATPAVLRGTGLGTLLGLLPGAGALMPAFAAYALEKWCARDPGRFGRGAIEGVAAPESANNAAAQTAFIPLLTLGIPSNAIMALMIGAMTLHDIQPGPQVISHDPTLFWGLVASMWIGNAMLVLLNLPLVGLWIRLLTTPYRWLFPAILLFCCIGIYTLSHSTVDLLLTAFFGLLGYLLQKFDCEPAPLLLGFILGPLFEEHLRRTLLLSRGDPSVFLSRPLSLVLLLAAAALLCTALTPSARRIRAQALTAEQDDAIADPAR</sequence>
<keyword evidence="1" id="KW-0812">Transmembrane</keyword>
<keyword evidence="1" id="KW-0472">Membrane</keyword>
<feature type="transmembrane region" description="Helical" evidence="1">
    <location>
        <begin position="169"/>
        <end position="191"/>
    </location>
</feature>
<evidence type="ECO:0000313" key="3">
    <source>
        <dbReference type="EMBL" id="PWV64434.1"/>
    </source>
</evidence>
<feature type="transmembrane region" description="Helical" evidence="1">
    <location>
        <begin position="314"/>
        <end position="333"/>
    </location>
</feature>
<feature type="transmembrane region" description="Helical" evidence="1">
    <location>
        <begin position="262"/>
        <end position="281"/>
    </location>
</feature>
<accession>A0A317MY12</accession>
<keyword evidence="4" id="KW-1185">Reference proteome</keyword>
<dbReference type="InterPro" id="IPR002823">
    <property type="entry name" value="DUF112_TM"/>
</dbReference>
<dbReference type="Pfam" id="PF01970">
    <property type="entry name" value="TctA"/>
    <property type="match status" value="1"/>
</dbReference>
<dbReference type="PANTHER" id="PTHR35342">
    <property type="entry name" value="TRICARBOXYLIC TRANSPORT PROTEIN"/>
    <property type="match status" value="1"/>
</dbReference>
<name>A0A317MY12_9GAMM</name>
<keyword evidence="1" id="KW-1133">Transmembrane helix</keyword>
<feature type="transmembrane region" description="Helical" evidence="1">
    <location>
        <begin position="464"/>
        <end position="485"/>
    </location>
</feature>
<evidence type="ECO:0000259" key="2">
    <source>
        <dbReference type="Pfam" id="PF01970"/>
    </source>
</evidence>
<feature type="domain" description="DUF112" evidence="2">
    <location>
        <begin position="20"/>
        <end position="438"/>
    </location>
</feature>
<evidence type="ECO:0000256" key="1">
    <source>
        <dbReference type="SAM" id="Phobius"/>
    </source>
</evidence>
<dbReference type="PANTHER" id="PTHR35342:SF5">
    <property type="entry name" value="TRICARBOXYLIC TRANSPORT PROTEIN"/>
    <property type="match status" value="1"/>
</dbReference>
<evidence type="ECO:0000313" key="4">
    <source>
        <dbReference type="Proteomes" id="UP000246569"/>
    </source>
</evidence>
<comment type="caution">
    <text evidence="3">The sequence shown here is derived from an EMBL/GenBank/DDBJ whole genome shotgun (WGS) entry which is preliminary data.</text>
</comment>
<feature type="transmembrane region" description="Helical" evidence="1">
    <location>
        <begin position="387"/>
        <end position="406"/>
    </location>
</feature>
<feature type="transmembrane region" description="Helical" evidence="1">
    <location>
        <begin position="20"/>
        <end position="39"/>
    </location>
</feature>
<organism evidence="3 4">
    <name type="scientific">Plasticicumulans acidivorans</name>
    <dbReference type="NCBI Taxonomy" id="886464"/>
    <lineage>
        <taxon>Bacteria</taxon>
        <taxon>Pseudomonadati</taxon>
        <taxon>Pseudomonadota</taxon>
        <taxon>Gammaproteobacteria</taxon>
        <taxon>Candidatus Competibacteraceae</taxon>
        <taxon>Plasticicumulans</taxon>
    </lineage>
</organism>
<dbReference type="RefSeq" id="WP_110017101.1">
    <property type="nucleotide sequence ID" value="NZ_QGTJ01000002.1"/>
</dbReference>
<reference evidence="3 4" key="1">
    <citation type="submission" date="2018-05" db="EMBL/GenBank/DDBJ databases">
        <title>Genomic Encyclopedia of Type Strains, Phase IV (KMG-IV): sequencing the most valuable type-strain genomes for metagenomic binning, comparative biology and taxonomic classification.</title>
        <authorList>
            <person name="Goeker M."/>
        </authorList>
    </citation>
    <scope>NUCLEOTIDE SEQUENCE [LARGE SCALE GENOMIC DNA]</scope>
    <source>
        <strain evidence="3 4">DSM 23606</strain>
    </source>
</reference>
<dbReference type="AlphaFoldDB" id="A0A317MY12"/>
<feature type="transmembrane region" description="Helical" evidence="1">
    <location>
        <begin position="108"/>
        <end position="132"/>
    </location>
</feature>
<feature type="transmembrane region" description="Helical" evidence="1">
    <location>
        <begin position="51"/>
        <end position="71"/>
    </location>
</feature>
<dbReference type="EMBL" id="QGTJ01000002">
    <property type="protein sequence ID" value="PWV64434.1"/>
    <property type="molecule type" value="Genomic_DNA"/>
</dbReference>
<feature type="transmembrane region" description="Helical" evidence="1">
    <location>
        <begin position="354"/>
        <end position="381"/>
    </location>
</feature>
<dbReference type="Proteomes" id="UP000246569">
    <property type="component" value="Unassembled WGS sequence"/>
</dbReference>
<feature type="transmembrane region" description="Helical" evidence="1">
    <location>
        <begin position="203"/>
        <end position="223"/>
    </location>
</feature>
<gene>
    <name evidence="3" type="ORF">C7443_10283</name>
</gene>
<protein>
    <submittedName>
        <fullName evidence="3">TctA family transporter</fullName>
    </submittedName>
</protein>